<dbReference type="Gene3D" id="1.25.40.10">
    <property type="entry name" value="Tetratricopeptide repeat domain"/>
    <property type="match status" value="1"/>
</dbReference>
<protein>
    <submittedName>
        <fullName evidence="2">Helix-turn-helix domain-containing protein</fullName>
    </submittedName>
</protein>
<proteinExistence type="predicted"/>
<sequence length="291" mass="33725">MDIHTIGKNIKFYRTLKGLTQNELAEGICTQAQISNIEAGKFIPLSTTLFELSRRLGVDMTHFFHEASNPRYDYIQDFIQDVRKHTMNRNYEQVYDLILAEEKNPLFESVDLQQFIFWHKGFSMAYTTKNYEESLKVLFNALNLTYKGKDGYSQEEIQILNAIGVVYDLSGKPHTSVEIYERAIHGTTTIPQLNPKIKVRVYYNYAKAEKSLTNYEKSIYLSEKGIQLCIENELLYLLGECLYQKGYCLILTNQHEKGKKYIQDAIYLFRIEGKLTLAAIAEKQMKEAIGT</sequence>
<reference evidence="2" key="1">
    <citation type="submission" date="2024-07" db="EMBL/GenBank/DDBJ databases">
        <title>Identification and characteristics of an arsenic-resistant bacterial isolate, which belongs to a novel species.</title>
        <authorList>
            <person name="Juszczyk A."/>
            <person name="Kowalczyk A."/>
            <person name="Was K."/>
            <person name="Kosowicz W."/>
            <person name="Budzyn A."/>
            <person name="Latowski D."/>
        </authorList>
    </citation>
    <scope>NUCLEOTIDE SEQUENCE</scope>
    <source>
        <strain evidence="2">As8PL</strain>
    </source>
</reference>
<dbReference type="RefSeq" id="WP_368505891.1">
    <property type="nucleotide sequence ID" value="NZ_CP162551.1"/>
</dbReference>
<evidence type="ECO:0000259" key="1">
    <source>
        <dbReference type="PROSITE" id="PS50943"/>
    </source>
</evidence>
<dbReference type="InterPro" id="IPR001387">
    <property type="entry name" value="Cro/C1-type_HTH"/>
</dbReference>
<dbReference type="PANTHER" id="PTHR37038:SF14">
    <property type="entry name" value="TRANSCRIPTIONAL ACTIVATOR"/>
    <property type="match status" value="1"/>
</dbReference>
<dbReference type="PANTHER" id="PTHR37038">
    <property type="entry name" value="TRANSCRIPTIONAL REGULATOR-RELATED"/>
    <property type="match status" value="1"/>
</dbReference>
<dbReference type="SUPFAM" id="SSF47413">
    <property type="entry name" value="lambda repressor-like DNA-binding domains"/>
    <property type="match status" value="1"/>
</dbReference>
<dbReference type="Pfam" id="PF01381">
    <property type="entry name" value="HTH_3"/>
    <property type="match status" value="1"/>
</dbReference>
<dbReference type="GO" id="GO:0003677">
    <property type="term" value="F:DNA binding"/>
    <property type="evidence" value="ECO:0007669"/>
    <property type="project" value="InterPro"/>
</dbReference>
<dbReference type="InterPro" id="IPR053163">
    <property type="entry name" value="HTH-type_regulator_Rgg"/>
</dbReference>
<dbReference type="AlphaFoldDB" id="A0AB39BXQ9"/>
<feature type="domain" description="HTH cro/C1-type" evidence="1">
    <location>
        <begin position="10"/>
        <end position="63"/>
    </location>
</feature>
<organism evidence="2">
    <name type="scientific">Alkalihalophilus sp. As8PL</name>
    <dbReference type="NCBI Taxonomy" id="3237103"/>
    <lineage>
        <taxon>Bacteria</taxon>
        <taxon>Bacillati</taxon>
        <taxon>Bacillota</taxon>
        <taxon>Bacilli</taxon>
        <taxon>Bacillales</taxon>
        <taxon>Bacillaceae</taxon>
        <taxon>Alkalihalophilus</taxon>
    </lineage>
</organism>
<dbReference type="SUPFAM" id="SSF48452">
    <property type="entry name" value="TPR-like"/>
    <property type="match status" value="1"/>
</dbReference>
<dbReference type="SMART" id="SM00530">
    <property type="entry name" value="HTH_XRE"/>
    <property type="match status" value="1"/>
</dbReference>
<dbReference type="PROSITE" id="PS50943">
    <property type="entry name" value="HTH_CROC1"/>
    <property type="match status" value="1"/>
</dbReference>
<accession>A0AB39BXQ9</accession>
<dbReference type="CDD" id="cd00093">
    <property type="entry name" value="HTH_XRE"/>
    <property type="match status" value="1"/>
</dbReference>
<gene>
    <name evidence="2" type="ORF">AB3N04_10185</name>
</gene>
<dbReference type="InterPro" id="IPR010982">
    <property type="entry name" value="Lambda_DNA-bd_dom_sf"/>
</dbReference>
<dbReference type="InterPro" id="IPR041315">
    <property type="entry name" value="PlcR_TPR"/>
</dbReference>
<dbReference type="Pfam" id="PF18768">
    <property type="entry name" value="RNPP_C"/>
    <property type="match status" value="1"/>
</dbReference>
<evidence type="ECO:0000313" key="2">
    <source>
        <dbReference type="EMBL" id="XDI38629.1"/>
    </source>
</evidence>
<dbReference type="InterPro" id="IPR011990">
    <property type="entry name" value="TPR-like_helical_dom_sf"/>
</dbReference>
<name>A0AB39BXQ9_9BACI</name>
<dbReference type="EMBL" id="CP162551">
    <property type="protein sequence ID" value="XDI38629.1"/>
    <property type="molecule type" value="Genomic_DNA"/>
</dbReference>